<keyword evidence="1" id="KW-0808">Transferase</keyword>
<dbReference type="InterPro" id="IPR050482">
    <property type="entry name" value="Sensor_HK_TwoCompSys"/>
</dbReference>
<dbReference type="GO" id="GO:0005524">
    <property type="term" value="F:ATP binding"/>
    <property type="evidence" value="ECO:0007669"/>
    <property type="project" value="UniProtKB-KW"/>
</dbReference>
<evidence type="ECO:0000256" key="5">
    <source>
        <dbReference type="SAM" id="Phobius"/>
    </source>
</evidence>
<proteinExistence type="predicted"/>
<keyword evidence="2" id="KW-0418">Kinase</keyword>
<keyword evidence="4" id="KW-0802">TPR repeat</keyword>
<keyword evidence="7" id="KW-0067">ATP-binding</keyword>
<gene>
    <name evidence="7" type="ORF">E0I26_03700</name>
</gene>
<evidence type="ECO:0000256" key="4">
    <source>
        <dbReference type="PROSITE-ProRule" id="PRU00339"/>
    </source>
</evidence>
<organism evidence="7 8">
    <name type="scientific">Flavobacterium rhamnosiphilum</name>
    <dbReference type="NCBI Taxonomy" id="2541724"/>
    <lineage>
        <taxon>Bacteria</taxon>
        <taxon>Pseudomonadati</taxon>
        <taxon>Bacteroidota</taxon>
        <taxon>Flavobacteriia</taxon>
        <taxon>Flavobacteriales</taxon>
        <taxon>Flavobacteriaceae</taxon>
        <taxon>Flavobacterium</taxon>
    </lineage>
</organism>
<dbReference type="SUPFAM" id="SSF48452">
    <property type="entry name" value="TPR-like"/>
    <property type="match status" value="1"/>
</dbReference>
<dbReference type="Gene3D" id="3.30.565.10">
    <property type="entry name" value="Histidine kinase-like ATPase, C-terminal domain"/>
    <property type="match status" value="1"/>
</dbReference>
<keyword evidence="7" id="KW-0547">Nucleotide-binding</keyword>
<evidence type="ECO:0000256" key="3">
    <source>
        <dbReference type="ARBA" id="ARBA00023012"/>
    </source>
</evidence>
<dbReference type="GO" id="GO:0016301">
    <property type="term" value="F:kinase activity"/>
    <property type="evidence" value="ECO:0007669"/>
    <property type="project" value="UniProtKB-KW"/>
</dbReference>
<feature type="repeat" description="TPR" evidence="4">
    <location>
        <begin position="94"/>
        <end position="127"/>
    </location>
</feature>
<feature type="domain" description="Histidine kinase/HSP90-like ATPase" evidence="6">
    <location>
        <begin position="457"/>
        <end position="543"/>
    </location>
</feature>
<evidence type="ECO:0000313" key="7">
    <source>
        <dbReference type="EMBL" id="TDE45801.1"/>
    </source>
</evidence>
<evidence type="ECO:0000259" key="6">
    <source>
        <dbReference type="Pfam" id="PF02518"/>
    </source>
</evidence>
<sequence length="544" mass="62810">MQNIPKKKHNTAEIDRLTDLGDKYFEKSEYDSSYYYFNKAKSACDEKKDVSKIIYSISNLATIQQNQGDYSGSETTAMEAIPFLEKTSNPNYKWNIYTILGNNYLCVYDYGNALYYYNKALNLKTDELRKSDIKNNIAFVNLQMKEFKKAATILEPLITRREVLNDSSSYSRILTNLGYCYFKIGNSKALNYLNKSLQIRLKRNDIGKISSYAYLSEYHHKKNKNLANDYALLAYNAATKLKCPDDRLYSLKLLIELNTGNKSKEYSIKYIHINDSITKVRQKAKNQFAKIKYDSKKEKDENQKLKAQKILQLEQQKNRNLLLYLVVGIIIMISVFITNLLLARNKREKIKAAYNTEIRISKKLHDELANDVYHTMAFAETQDLSTSQNKEILLTNLDTIYSRTRNISLENSTIETGTLFVSHLKEMMSGFNTDKVNVLANGMDSIDWLTIESNKKIIVYRVLQELLVNMKKHSQCSLVVLTFKKNGNKLQIDYTDNGVGATLDQLNLKNGLQNVENRIQAIKGTITYDTKSDKGFRIHFIFPI</sequence>
<dbReference type="PANTHER" id="PTHR24421:SF60">
    <property type="entry name" value="SENSOR HISTIDINE KINASE COMP"/>
    <property type="match status" value="1"/>
</dbReference>
<dbReference type="SMART" id="SM00028">
    <property type="entry name" value="TPR"/>
    <property type="match status" value="4"/>
</dbReference>
<accession>A0A4R5FAF1</accession>
<dbReference type="GO" id="GO:0000160">
    <property type="term" value="P:phosphorelay signal transduction system"/>
    <property type="evidence" value="ECO:0007669"/>
    <property type="project" value="UniProtKB-KW"/>
</dbReference>
<keyword evidence="5" id="KW-1133">Transmembrane helix</keyword>
<dbReference type="RefSeq" id="WP_131915156.1">
    <property type="nucleotide sequence ID" value="NZ_SMLG01000002.1"/>
</dbReference>
<dbReference type="AlphaFoldDB" id="A0A4R5FAF1"/>
<dbReference type="Gene3D" id="1.25.40.10">
    <property type="entry name" value="Tetratricopeptide repeat domain"/>
    <property type="match status" value="2"/>
</dbReference>
<dbReference type="Proteomes" id="UP000294814">
    <property type="component" value="Unassembled WGS sequence"/>
</dbReference>
<dbReference type="OrthoDB" id="943406at2"/>
<keyword evidence="3" id="KW-0902">Two-component regulatory system</keyword>
<evidence type="ECO:0000313" key="8">
    <source>
        <dbReference type="Proteomes" id="UP000294814"/>
    </source>
</evidence>
<comment type="caution">
    <text evidence="7">The sequence shown here is derived from an EMBL/GenBank/DDBJ whole genome shotgun (WGS) entry which is preliminary data.</text>
</comment>
<protein>
    <submittedName>
        <fullName evidence="7">ATP-binding protein</fullName>
    </submittedName>
</protein>
<keyword evidence="5" id="KW-0812">Transmembrane</keyword>
<keyword evidence="5" id="KW-0472">Membrane</keyword>
<evidence type="ECO:0000256" key="1">
    <source>
        <dbReference type="ARBA" id="ARBA00022679"/>
    </source>
</evidence>
<dbReference type="InterPro" id="IPR011990">
    <property type="entry name" value="TPR-like_helical_dom_sf"/>
</dbReference>
<dbReference type="PANTHER" id="PTHR24421">
    <property type="entry name" value="NITRATE/NITRITE SENSOR PROTEIN NARX-RELATED"/>
    <property type="match status" value="1"/>
</dbReference>
<dbReference type="InterPro" id="IPR019734">
    <property type="entry name" value="TPR_rpt"/>
</dbReference>
<feature type="transmembrane region" description="Helical" evidence="5">
    <location>
        <begin position="321"/>
        <end position="342"/>
    </location>
</feature>
<dbReference type="EMBL" id="SMLG01000002">
    <property type="protein sequence ID" value="TDE45801.1"/>
    <property type="molecule type" value="Genomic_DNA"/>
</dbReference>
<name>A0A4R5FAF1_9FLAO</name>
<dbReference type="InterPro" id="IPR036890">
    <property type="entry name" value="HATPase_C_sf"/>
</dbReference>
<keyword evidence="8" id="KW-1185">Reference proteome</keyword>
<reference evidence="7 8" key="1">
    <citation type="submission" date="2019-03" db="EMBL/GenBank/DDBJ databases">
        <title>Novel species of Flavobacterium.</title>
        <authorList>
            <person name="Liu Q."/>
            <person name="Xin Y.-H."/>
        </authorList>
    </citation>
    <scope>NUCLEOTIDE SEQUENCE [LARGE SCALE GENOMIC DNA]</scope>
    <source>
        <strain evidence="7 8">LB3P52</strain>
    </source>
</reference>
<dbReference type="PROSITE" id="PS50005">
    <property type="entry name" value="TPR"/>
    <property type="match status" value="1"/>
</dbReference>
<evidence type="ECO:0000256" key="2">
    <source>
        <dbReference type="ARBA" id="ARBA00022777"/>
    </source>
</evidence>
<dbReference type="InterPro" id="IPR003594">
    <property type="entry name" value="HATPase_dom"/>
</dbReference>
<dbReference type="Pfam" id="PF02518">
    <property type="entry name" value="HATPase_c"/>
    <property type="match status" value="1"/>
</dbReference>
<dbReference type="CDD" id="cd16917">
    <property type="entry name" value="HATPase_UhpB-NarQ-NarX-like"/>
    <property type="match status" value="1"/>
</dbReference>
<dbReference type="SUPFAM" id="SSF55874">
    <property type="entry name" value="ATPase domain of HSP90 chaperone/DNA topoisomerase II/histidine kinase"/>
    <property type="match status" value="1"/>
</dbReference>